<dbReference type="STRING" id="1232681.ADIS_0444"/>
<accession>R7ZY76</accession>
<keyword evidence="2" id="KW-1185">Reference proteome</keyword>
<name>R7ZY76_9BACT</name>
<dbReference type="Proteomes" id="UP000013909">
    <property type="component" value="Unassembled WGS sequence"/>
</dbReference>
<dbReference type="AlphaFoldDB" id="R7ZY76"/>
<protein>
    <submittedName>
        <fullName evidence="1">Uncharacterized protein</fullName>
    </submittedName>
</protein>
<comment type="caution">
    <text evidence="1">The sequence shown here is derived from an EMBL/GenBank/DDBJ whole genome shotgun (WGS) entry which is preliminary data.</text>
</comment>
<sequence>MVSGNPYREIKIYILSMKRDLNELKLIKFQFDEPVLKKMYF</sequence>
<dbReference type="EMBL" id="AQHR01000020">
    <property type="protein sequence ID" value="EON79027.1"/>
    <property type="molecule type" value="Genomic_DNA"/>
</dbReference>
<evidence type="ECO:0000313" key="1">
    <source>
        <dbReference type="EMBL" id="EON79027.1"/>
    </source>
</evidence>
<reference evidence="1 2" key="1">
    <citation type="submission" date="2013-02" db="EMBL/GenBank/DDBJ databases">
        <title>A novel strain isolated from Lonar lake, Maharashtra, India.</title>
        <authorList>
            <person name="Singh A."/>
        </authorList>
    </citation>
    <scope>NUCLEOTIDE SEQUENCE [LARGE SCALE GENOMIC DNA]</scope>
    <source>
        <strain evidence="1 2">AK24</strain>
    </source>
</reference>
<gene>
    <name evidence="1" type="ORF">ADIS_0444</name>
</gene>
<proteinExistence type="predicted"/>
<evidence type="ECO:0000313" key="2">
    <source>
        <dbReference type="Proteomes" id="UP000013909"/>
    </source>
</evidence>
<organism evidence="1 2">
    <name type="scientific">Lunatimonas lonarensis</name>
    <dbReference type="NCBI Taxonomy" id="1232681"/>
    <lineage>
        <taxon>Bacteria</taxon>
        <taxon>Pseudomonadati</taxon>
        <taxon>Bacteroidota</taxon>
        <taxon>Cytophagia</taxon>
        <taxon>Cytophagales</taxon>
        <taxon>Cyclobacteriaceae</taxon>
    </lineage>
</organism>